<dbReference type="Gene3D" id="2.60.200.20">
    <property type="match status" value="1"/>
</dbReference>
<dbReference type="SMART" id="SM00240">
    <property type="entry name" value="FHA"/>
    <property type="match status" value="1"/>
</dbReference>
<evidence type="ECO:0000259" key="4">
    <source>
        <dbReference type="PROSITE" id="PS50006"/>
    </source>
</evidence>
<dbReference type="Pfam" id="PF00498">
    <property type="entry name" value="FHA"/>
    <property type="match status" value="1"/>
</dbReference>
<feature type="domain" description="FHA" evidence="4">
    <location>
        <begin position="193"/>
        <end position="276"/>
    </location>
</feature>
<keyword evidence="2" id="KW-0539">Nucleus</keyword>
<accession>A0AAD5S6N1</accession>
<reference evidence="5" key="1">
    <citation type="submission" date="2020-05" db="EMBL/GenBank/DDBJ databases">
        <title>Phylogenomic resolution of chytrid fungi.</title>
        <authorList>
            <person name="Stajich J.E."/>
            <person name="Amses K."/>
            <person name="Simmons R."/>
            <person name="Seto K."/>
            <person name="Myers J."/>
            <person name="Bonds A."/>
            <person name="Quandt C.A."/>
            <person name="Barry K."/>
            <person name="Liu P."/>
            <person name="Grigoriev I."/>
            <person name="Longcore J.E."/>
            <person name="James T.Y."/>
        </authorList>
    </citation>
    <scope>NUCLEOTIDE SEQUENCE</scope>
    <source>
        <strain evidence="5">JEL0318</strain>
    </source>
</reference>
<sequence>MSYNFEPPVPSEQSETTVLNGGLGTEGRPAADLENVNHSASLTPESLAAQGWDLERNEGKYYVHPSGWCYGPEYGYFYLGEDGQPVWASQAFTDLIPKPTEGLPPPGTADISWTVPNTPYTEPQSTPAYSYPLLPQSYPTYADPEIYTYDFNLPTPSGYEIPTSDLEMKLIVLRTSLPHLLPGSIIPIDGSGLTIGRDRSYEKRLRLNEMAVSRYHCNIFVDQSGKAGKRGVRTDELEEGEVDEGVKDGDGDGDRECFFVVDAGSTQGTFVNGVRLSDPKKSSKPHPLHHLDTLTIGSTELEVHHHSNLYNSSFYTSCDACQISNHTLVDTDTMKLAAPVVQGAAEGVMTSKDRKDKLERERKEELRRLKRVVLGRDERGGGGGGMKKRKGRGVSVKEVLGTDVGKKDMRRGLFGVLDEVFRTRTEKERRGIGGGGENDDTTKYVTRLTDAVNASGEYDKIMQGCYETYLRTKIFDTSSTVGKTKIEKACGWMEFWDQLDAGMWKRGHHELGVYLAYPIVSFHGNFASARRVEVEFPRVQHEMTTRTAANRNVLMSLASGMPAGVRGNWSNAEGLVVELVTYLLKILSPELRPVNIQLVKPAERVVLDRLVEVMVTFGIRFMQEKGDDGQYAYKLDPPIDTLMKGLATGLSTGTSNSKRVLNAPYAVRQLIAQEIDKEHLRRAEAASVARAPPKKLKDGAEMVMDGDGGEGKEVVPVPKPEVQRKPKPIALKEEIKAERDFFGRLISERSGGDVQMDGGEATGGNTKPGRLKKSDTSKIVFKFNEGFSNAVRKPVYVRDFL</sequence>
<dbReference type="InterPro" id="IPR000253">
    <property type="entry name" value="FHA_dom"/>
</dbReference>
<dbReference type="EMBL" id="JADGJD010000912">
    <property type="protein sequence ID" value="KAJ3047712.1"/>
    <property type="molecule type" value="Genomic_DNA"/>
</dbReference>
<organism evidence="5 6">
    <name type="scientific">Rhizophlyctis rosea</name>
    <dbReference type="NCBI Taxonomy" id="64517"/>
    <lineage>
        <taxon>Eukaryota</taxon>
        <taxon>Fungi</taxon>
        <taxon>Fungi incertae sedis</taxon>
        <taxon>Chytridiomycota</taxon>
        <taxon>Chytridiomycota incertae sedis</taxon>
        <taxon>Chytridiomycetes</taxon>
        <taxon>Rhizophlyctidales</taxon>
        <taxon>Rhizophlyctidaceae</taxon>
        <taxon>Rhizophlyctis</taxon>
    </lineage>
</organism>
<dbReference type="PANTHER" id="PTHR46765">
    <property type="entry name" value="P-LOOP CONTAINING NUCLEOSIDE TRIPHOSPHATE HYDROLASES SUPERFAMILY PROTEIN"/>
    <property type="match status" value="1"/>
</dbReference>
<feature type="region of interest" description="Disordered" evidence="3">
    <location>
        <begin position="1"/>
        <end position="30"/>
    </location>
</feature>
<dbReference type="InterPro" id="IPR008984">
    <property type="entry name" value="SMAD_FHA_dom_sf"/>
</dbReference>
<keyword evidence="6" id="KW-1185">Reference proteome</keyword>
<comment type="caution">
    <text evidence="5">The sequence shown here is derived from an EMBL/GenBank/DDBJ whole genome shotgun (WGS) entry which is preliminary data.</text>
</comment>
<comment type="subcellular location">
    <subcellularLocation>
        <location evidence="1">Nucleus</location>
    </subcellularLocation>
</comment>
<evidence type="ECO:0000313" key="5">
    <source>
        <dbReference type="EMBL" id="KAJ3047712.1"/>
    </source>
</evidence>
<feature type="region of interest" description="Disordered" evidence="3">
    <location>
        <begin position="749"/>
        <end position="773"/>
    </location>
</feature>
<proteinExistence type="predicted"/>
<evidence type="ECO:0000313" key="6">
    <source>
        <dbReference type="Proteomes" id="UP001212841"/>
    </source>
</evidence>
<evidence type="ECO:0000256" key="2">
    <source>
        <dbReference type="ARBA" id="ARBA00023242"/>
    </source>
</evidence>
<evidence type="ECO:0000256" key="3">
    <source>
        <dbReference type="SAM" id="MobiDB-lite"/>
    </source>
</evidence>
<dbReference type="GO" id="GO:0005634">
    <property type="term" value="C:nucleus"/>
    <property type="evidence" value="ECO:0007669"/>
    <property type="project" value="UniProtKB-SubCell"/>
</dbReference>
<dbReference type="PANTHER" id="PTHR46765:SF1">
    <property type="entry name" value="P-LOOP CONTAINING NUCLEOSIDE TRIPHOSPHATE HYDROLASES SUPERFAMILY PROTEIN"/>
    <property type="match status" value="1"/>
</dbReference>
<evidence type="ECO:0000256" key="1">
    <source>
        <dbReference type="ARBA" id="ARBA00004123"/>
    </source>
</evidence>
<dbReference type="InterPro" id="IPR053016">
    <property type="entry name" value="CTF18-RFC_complex"/>
</dbReference>
<protein>
    <submittedName>
        <fullName evidence="5">Chromosome transmission fidelity protein 18</fullName>
    </submittedName>
</protein>
<gene>
    <name evidence="5" type="primary">CHTF18_2</name>
    <name evidence="5" type="ORF">HK097_011281</name>
</gene>
<name>A0AAD5S6N1_9FUNG</name>
<dbReference type="SUPFAM" id="SSF49879">
    <property type="entry name" value="SMAD/FHA domain"/>
    <property type="match status" value="1"/>
</dbReference>
<dbReference type="Proteomes" id="UP001212841">
    <property type="component" value="Unassembled WGS sequence"/>
</dbReference>
<dbReference type="AlphaFoldDB" id="A0AAD5S6N1"/>
<dbReference type="PROSITE" id="PS50006">
    <property type="entry name" value="FHA_DOMAIN"/>
    <property type="match status" value="1"/>
</dbReference>